<dbReference type="InterPro" id="IPR033116">
    <property type="entry name" value="TRYPSIN_SER"/>
</dbReference>
<dbReference type="AlphaFoldDB" id="A0AA88MW86"/>
<reference evidence="13" key="1">
    <citation type="submission" date="2023-07" db="EMBL/GenBank/DDBJ databases">
        <title>Chromosome-level Genome Assembly of Striped Snakehead (Channa striata).</title>
        <authorList>
            <person name="Liu H."/>
        </authorList>
    </citation>
    <scope>NUCLEOTIDE SEQUENCE</scope>
    <source>
        <strain evidence="13">Gz</strain>
        <tissue evidence="13">Muscle</tissue>
    </source>
</reference>
<evidence type="ECO:0000256" key="11">
    <source>
        <dbReference type="SAM" id="SignalP"/>
    </source>
</evidence>
<dbReference type="PANTHER" id="PTHR24264:SF15">
    <property type="entry name" value="RIKEN CDNA 2210010C04 GENE"/>
    <property type="match status" value="1"/>
</dbReference>
<evidence type="ECO:0000256" key="9">
    <source>
        <dbReference type="ARBA" id="ARBA00038868"/>
    </source>
</evidence>
<evidence type="ECO:0000256" key="2">
    <source>
        <dbReference type="ARBA" id="ARBA00022525"/>
    </source>
</evidence>
<dbReference type="EMBL" id="JAUPFM010000008">
    <property type="protein sequence ID" value="KAK2844385.1"/>
    <property type="molecule type" value="Genomic_DNA"/>
</dbReference>
<dbReference type="GO" id="GO:0006508">
    <property type="term" value="P:proteolysis"/>
    <property type="evidence" value="ECO:0007669"/>
    <property type="project" value="UniProtKB-KW"/>
</dbReference>
<keyword evidence="5 10" id="KW-0720">Serine protease</keyword>
<keyword evidence="2" id="KW-0964">Secreted</keyword>
<keyword evidence="3 10" id="KW-0645">Protease</keyword>
<keyword evidence="14" id="KW-1185">Reference proteome</keyword>
<keyword evidence="6" id="KW-0865">Zymogen</keyword>
<name>A0AA88MW86_CHASR</name>
<dbReference type="InterPro" id="IPR001314">
    <property type="entry name" value="Peptidase_S1A"/>
</dbReference>
<dbReference type="InterPro" id="IPR018114">
    <property type="entry name" value="TRYPSIN_HIS"/>
</dbReference>
<feature type="chain" id="PRO_5041682510" description="trypsin" evidence="11">
    <location>
        <begin position="16"/>
        <end position="328"/>
    </location>
</feature>
<dbReference type="Gene3D" id="2.40.10.10">
    <property type="entry name" value="Trypsin-like serine proteases"/>
    <property type="match status" value="3"/>
</dbReference>
<dbReference type="Pfam" id="PF00089">
    <property type="entry name" value="Trypsin"/>
    <property type="match status" value="1"/>
</dbReference>
<evidence type="ECO:0000256" key="6">
    <source>
        <dbReference type="ARBA" id="ARBA00023145"/>
    </source>
</evidence>
<feature type="domain" description="Peptidase S1" evidence="12">
    <location>
        <begin position="25"/>
        <end position="326"/>
    </location>
</feature>
<accession>A0AA88MW86</accession>
<dbReference type="SUPFAM" id="SSF50494">
    <property type="entry name" value="Trypsin-like serine proteases"/>
    <property type="match status" value="2"/>
</dbReference>
<evidence type="ECO:0000256" key="10">
    <source>
        <dbReference type="RuleBase" id="RU363034"/>
    </source>
</evidence>
<organism evidence="13 14">
    <name type="scientific">Channa striata</name>
    <name type="common">Snakehead murrel</name>
    <name type="synonym">Ophicephalus striatus</name>
    <dbReference type="NCBI Taxonomy" id="64152"/>
    <lineage>
        <taxon>Eukaryota</taxon>
        <taxon>Metazoa</taxon>
        <taxon>Chordata</taxon>
        <taxon>Craniata</taxon>
        <taxon>Vertebrata</taxon>
        <taxon>Euteleostomi</taxon>
        <taxon>Actinopterygii</taxon>
        <taxon>Neopterygii</taxon>
        <taxon>Teleostei</taxon>
        <taxon>Neoteleostei</taxon>
        <taxon>Acanthomorphata</taxon>
        <taxon>Anabantaria</taxon>
        <taxon>Anabantiformes</taxon>
        <taxon>Channoidei</taxon>
        <taxon>Channidae</taxon>
        <taxon>Channa</taxon>
    </lineage>
</organism>
<evidence type="ECO:0000313" key="14">
    <source>
        <dbReference type="Proteomes" id="UP001187415"/>
    </source>
</evidence>
<dbReference type="SMART" id="SM00020">
    <property type="entry name" value="Tryp_SPc"/>
    <property type="match status" value="1"/>
</dbReference>
<dbReference type="PROSITE" id="PS00134">
    <property type="entry name" value="TRYPSIN_HIS"/>
    <property type="match status" value="1"/>
</dbReference>
<proteinExistence type="predicted"/>
<evidence type="ECO:0000256" key="3">
    <source>
        <dbReference type="ARBA" id="ARBA00022670"/>
    </source>
</evidence>
<keyword evidence="7" id="KW-1015">Disulfide bond</keyword>
<dbReference type="InterPro" id="IPR043504">
    <property type="entry name" value="Peptidase_S1_PA_chymotrypsin"/>
</dbReference>
<dbReference type="PRINTS" id="PR00722">
    <property type="entry name" value="CHYMOTRYPSIN"/>
</dbReference>
<dbReference type="PROSITE" id="PS50240">
    <property type="entry name" value="TRYPSIN_DOM"/>
    <property type="match status" value="1"/>
</dbReference>
<dbReference type="CDD" id="cd00190">
    <property type="entry name" value="Tryp_SPc"/>
    <property type="match status" value="1"/>
</dbReference>
<keyword evidence="11" id="KW-0732">Signal</keyword>
<dbReference type="FunFam" id="2.40.10.10:FF:000248">
    <property type="entry name" value="Anionic trypsin-2"/>
    <property type="match status" value="1"/>
</dbReference>
<dbReference type="GO" id="GO:0005615">
    <property type="term" value="C:extracellular space"/>
    <property type="evidence" value="ECO:0007669"/>
    <property type="project" value="TreeGrafter"/>
</dbReference>
<evidence type="ECO:0000256" key="7">
    <source>
        <dbReference type="ARBA" id="ARBA00023157"/>
    </source>
</evidence>
<dbReference type="PROSITE" id="PS00135">
    <property type="entry name" value="TRYPSIN_SER"/>
    <property type="match status" value="2"/>
</dbReference>
<dbReference type="InterPro" id="IPR009003">
    <property type="entry name" value="Peptidase_S1_PA"/>
</dbReference>
<comment type="subcellular location">
    <subcellularLocation>
        <location evidence="1">Secreted</location>
        <location evidence="1">Extracellular space</location>
    </subcellularLocation>
</comment>
<dbReference type="GO" id="GO:0004252">
    <property type="term" value="F:serine-type endopeptidase activity"/>
    <property type="evidence" value="ECO:0007669"/>
    <property type="project" value="UniProtKB-EC"/>
</dbReference>
<dbReference type="InterPro" id="IPR001254">
    <property type="entry name" value="Trypsin_dom"/>
</dbReference>
<evidence type="ECO:0000256" key="8">
    <source>
        <dbReference type="ARBA" id="ARBA00036320"/>
    </source>
</evidence>
<evidence type="ECO:0000259" key="12">
    <source>
        <dbReference type="PROSITE" id="PS50240"/>
    </source>
</evidence>
<evidence type="ECO:0000256" key="1">
    <source>
        <dbReference type="ARBA" id="ARBA00004239"/>
    </source>
</evidence>
<evidence type="ECO:0000313" key="13">
    <source>
        <dbReference type="EMBL" id="KAK2844385.1"/>
    </source>
</evidence>
<gene>
    <name evidence="13" type="ORF">Q5P01_011044</name>
</gene>
<feature type="signal peptide" evidence="11">
    <location>
        <begin position="1"/>
        <end position="15"/>
    </location>
</feature>
<dbReference type="Proteomes" id="UP001187415">
    <property type="component" value="Unassembled WGS sequence"/>
</dbReference>
<sequence length="328" mass="35044">MKAFILLALFTVAFAAPIEDEDDKIVGGYECRKNSVAYQVSLNVGYHFCGGSLISSTWVVSAAHCYQSRIEVRLGEHNIAVNEGTEQFISSAKVIRHSSYSSYNLDNDIMLIKLSKPATLNSYVKTVSLPSSCASAGTTCLISGWGNTSGSGSNYPDRLMCLDAPILSDSSCRNSYPGQITANMFCAGFLEGGKDSCQGDSGGPVVCNGQLQGVVSWGYGCAQRNKPGVYTKVCNYPDRLMCLDAPILSDSSCRNSYPGQITANMFCAGFLEGGKDSCQGDSGGPVVCNGQLQGVVSWGYGCAQRNKPGVYTKVCNYNTWIRNTMSAN</sequence>
<evidence type="ECO:0000256" key="5">
    <source>
        <dbReference type="ARBA" id="ARBA00022825"/>
    </source>
</evidence>
<dbReference type="InterPro" id="IPR050127">
    <property type="entry name" value="Serine_Proteases_S1"/>
</dbReference>
<keyword evidence="4 10" id="KW-0378">Hydrolase</keyword>
<evidence type="ECO:0000256" key="4">
    <source>
        <dbReference type="ARBA" id="ARBA00022801"/>
    </source>
</evidence>
<comment type="caution">
    <text evidence="13">The sequence shown here is derived from an EMBL/GenBank/DDBJ whole genome shotgun (WGS) entry which is preliminary data.</text>
</comment>
<dbReference type="EC" id="3.4.21.4" evidence="9"/>
<dbReference type="FunFam" id="2.40.10.10:FF:000005">
    <property type="entry name" value="Serine protease 37"/>
    <property type="match status" value="1"/>
</dbReference>
<protein>
    <recommendedName>
        <fullName evidence="9">trypsin</fullName>
        <ecNumber evidence="9">3.4.21.4</ecNumber>
    </recommendedName>
</protein>
<dbReference type="PANTHER" id="PTHR24264">
    <property type="entry name" value="TRYPSIN-RELATED"/>
    <property type="match status" value="1"/>
</dbReference>
<comment type="catalytic activity">
    <reaction evidence="8">
        <text>Preferential cleavage: Arg-|-Xaa, Lys-|-Xaa.</text>
        <dbReference type="EC" id="3.4.21.4"/>
    </reaction>
</comment>